<dbReference type="EMBL" id="CM001222">
    <property type="protein sequence ID" value="AES75188.1"/>
    <property type="molecule type" value="Genomic_DNA"/>
</dbReference>
<gene>
    <name evidence="1" type="ordered locus">MTR_6g029440</name>
</gene>
<proteinExistence type="predicted"/>
<keyword evidence="3" id="KW-1185">Reference proteome</keyword>
<name>G7KPN1_MEDTR</name>
<dbReference type="EnsemblPlants" id="AES75188">
    <property type="protein sequence ID" value="AES75188"/>
    <property type="gene ID" value="MTR_6g029440"/>
</dbReference>
<evidence type="ECO:0000313" key="3">
    <source>
        <dbReference type="Proteomes" id="UP000002051"/>
    </source>
</evidence>
<dbReference type="Proteomes" id="UP000002051">
    <property type="component" value="Chromosome 6"/>
</dbReference>
<protein>
    <submittedName>
        <fullName evidence="1 2">Uncharacterized protein</fullName>
    </submittedName>
</protein>
<sequence length="196" mass="23006">MNLRKGYDNASLANKRNTQKFSKLIAKRLRKFSVVYCGGDTEKGRKAHLPYDSSLRITLAGVWNDFQCRVFWQIGDGNKTNLWLYLREQIRSPCGIRKDLTASKLLYGWRPMNTFLQIFVEASGVWTFLTNAPDVGEAMKQPSMCFRIVSSYATQVLDFQYHQHDWDWICSCKLEDNFYDHLLISFEVEKQSYFLR</sequence>
<reference evidence="1 3" key="2">
    <citation type="journal article" date="2014" name="BMC Genomics">
        <title>An improved genome release (version Mt4.0) for the model legume Medicago truncatula.</title>
        <authorList>
            <person name="Tang H."/>
            <person name="Krishnakumar V."/>
            <person name="Bidwell S."/>
            <person name="Rosen B."/>
            <person name="Chan A."/>
            <person name="Zhou S."/>
            <person name="Gentzbittel L."/>
            <person name="Childs K.L."/>
            <person name="Yandell M."/>
            <person name="Gundlach H."/>
            <person name="Mayer K.F."/>
            <person name="Schwartz D.C."/>
            <person name="Town C.D."/>
        </authorList>
    </citation>
    <scope>GENOME REANNOTATION</scope>
    <source>
        <strain evidence="2 3">cv. Jemalong A17</strain>
    </source>
</reference>
<dbReference type="PaxDb" id="3880-AES75188"/>
<dbReference type="AlphaFoldDB" id="G7KPN1"/>
<dbReference type="HOGENOM" id="CLU_1392086_0_0_1"/>
<organism evidence="1 3">
    <name type="scientific">Medicago truncatula</name>
    <name type="common">Barrel medic</name>
    <name type="synonym">Medicago tribuloides</name>
    <dbReference type="NCBI Taxonomy" id="3880"/>
    <lineage>
        <taxon>Eukaryota</taxon>
        <taxon>Viridiplantae</taxon>
        <taxon>Streptophyta</taxon>
        <taxon>Embryophyta</taxon>
        <taxon>Tracheophyta</taxon>
        <taxon>Spermatophyta</taxon>
        <taxon>Magnoliopsida</taxon>
        <taxon>eudicotyledons</taxon>
        <taxon>Gunneridae</taxon>
        <taxon>Pentapetalae</taxon>
        <taxon>rosids</taxon>
        <taxon>fabids</taxon>
        <taxon>Fabales</taxon>
        <taxon>Fabaceae</taxon>
        <taxon>Papilionoideae</taxon>
        <taxon>50 kb inversion clade</taxon>
        <taxon>NPAAA clade</taxon>
        <taxon>Hologalegina</taxon>
        <taxon>IRL clade</taxon>
        <taxon>Trifolieae</taxon>
        <taxon>Medicago</taxon>
    </lineage>
</organism>
<evidence type="ECO:0000313" key="2">
    <source>
        <dbReference type="EnsemblPlants" id="AES75188"/>
    </source>
</evidence>
<reference evidence="1 3" key="1">
    <citation type="journal article" date="2011" name="Nature">
        <title>The Medicago genome provides insight into the evolution of rhizobial symbioses.</title>
        <authorList>
            <person name="Young N.D."/>
            <person name="Debelle F."/>
            <person name="Oldroyd G.E."/>
            <person name="Geurts R."/>
            <person name="Cannon S.B."/>
            <person name="Udvardi M.K."/>
            <person name="Benedito V.A."/>
            <person name="Mayer K.F."/>
            <person name="Gouzy J."/>
            <person name="Schoof H."/>
            <person name="Van de Peer Y."/>
            <person name="Proost S."/>
            <person name="Cook D.R."/>
            <person name="Meyers B.C."/>
            <person name="Spannagl M."/>
            <person name="Cheung F."/>
            <person name="De Mita S."/>
            <person name="Krishnakumar V."/>
            <person name="Gundlach H."/>
            <person name="Zhou S."/>
            <person name="Mudge J."/>
            <person name="Bharti A.K."/>
            <person name="Murray J.D."/>
            <person name="Naoumkina M.A."/>
            <person name="Rosen B."/>
            <person name="Silverstein K.A."/>
            <person name="Tang H."/>
            <person name="Rombauts S."/>
            <person name="Zhao P.X."/>
            <person name="Zhou P."/>
            <person name="Barbe V."/>
            <person name="Bardou P."/>
            <person name="Bechner M."/>
            <person name="Bellec A."/>
            <person name="Berger A."/>
            <person name="Berges H."/>
            <person name="Bidwell S."/>
            <person name="Bisseling T."/>
            <person name="Choisne N."/>
            <person name="Couloux A."/>
            <person name="Denny R."/>
            <person name="Deshpande S."/>
            <person name="Dai X."/>
            <person name="Doyle J.J."/>
            <person name="Dudez A.M."/>
            <person name="Farmer A.D."/>
            <person name="Fouteau S."/>
            <person name="Franken C."/>
            <person name="Gibelin C."/>
            <person name="Gish J."/>
            <person name="Goldstein S."/>
            <person name="Gonzalez A.J."/>
            <person name="Green P.J."/>
            <person name="Hallab A."/>
            <person name="Hartog M."/>
            <person name="Hua A."/>
            <person name="Humphray S.J."/>
            <person name="Jeong D.H."/>
            <person name="Jing Y."/>
            <person name="Jocker A."/>
            <person name="Kenton S.M."/>
            <person name="Kim D.J."/>
            <person name="Klee K."/>
            <person name="Lai H."/>
            <person name="Lang C."/>
            <person name="Lin S."/>
            <person name="Macmil S.L."/>
            <person name="Magdelenat G."/>
            <person name="Matthews L."/>
            <person name="McCorrison J."/>
            <person name="Monaghan E.L."/>
            <person name="Mun J.H."/>
            <person name="Najar F.Z."/>
            <person name="Nicholson C."/>
            <person name="Noirot C."/>
            <person name="O'Bleness M."/>
            <person name="Paule C.R."/>
            <person name="Poulain J."/>
            <person name="Prion F."/>
            <person name="Qin B."/>
            <person name="Qu C."/>
            <person name="Retzel E.F."/>
            <person name="Riddle C."/>
            <person name="Sallet E."/>
            <person name="Samain S."/>
            <person name="Samson N."/>
            <person name="Sanders I."/>
            <person name="Saurat O."/>
            <person name="Scarpelli C."/>
            <person name="Schiex T."/>
            <person name="Segurens B."/>
            <person name="Severin A.J."/>
            <person name="Sherrier D.J."/>
            <person name="Shi R."/>
            <person name="Sims S."/>
            <person name="Singer S.R."/>
            <person name="Sinharoy S."/>
            <person name="Sterck L."/>
            <person name="Viollet A."/>
            <person name="Wang B.B."/>
            <person name="Wang K."/>
            <person name="Wang M."/>
            <person name="Wang X."/>
            <person name="Warfsmann J."/>
            <person name="Weissenbach J."/>
            <person name="White D.D."/>
            <person name="White J.D."/>
            <person name="Wiley G.B."/>
            <person name="Wincker P."/>
            <person name="Xing Y."/>
            <person name="Yang L."/>
            <person name="Yao Z."/>
            <person name="Ying F."/>
            <person name="Zhai J."/>
            <person name="Zhou L."/>
            <person name="Zuber A."/>
            <person name="Denarie J."/>
            <person name="Dixon R.A."/>
            <person name="May G.D."/>
            <person name="Schwartz D.C."/>
            <person name="Rogers J."/>
            <person name="Quetier F."/>
            <person name="Town C.D."/>
            <person name="Roe B.A."/>
        </authorList>
    </citation>
    <scope>NUCLEOTIDE SEQUENCE [LARGE SCALE GENOMIC DNA]</scope>
    <source>
        <strain evidence="1">A17</strain>
        <strain evidence="2 3">cv. Jemalong A17</strain>
    </source>
</reference>
<reference evidence="2" key="3">
    <citation type="submission" date="2015-04" db="UniProtKB">
        <authorList>
            <consortium name="EnsemblPlants"/>
        </authorList>
    </citation>
    <scope>IDENTIFICATION</scope>
    <source>
        <strain evidence="2">cv. Jemalong A17</strain>
    </source>
</reference>
<evidence type="ECO:0000313" key="1">
    <source>
        <dbReference type="EMBL" id="AES75188.1"/>
    </source>
</evidence>
<accession>G7KPN1</accession>